<dbReference type="EMBL" id="NWBP01000011">
    <property type="protein sequence ID" value="PCC83398.1"/>
    <property type="molecule type" value="Genomic_DNA"/>
</dbReference>
<evidence type="ECO:0000256" key="3">
    <source>
        <dbReference type="ARBA" id="ARBA00022679"/>
    </source>
</evidence>
<dbReference type="InterPro" id="IPR015421">
    <property type="entry name" value="PyrdxlP-dep_Trfase_major"/>
</dbReference>
<keyword evidence="4 5" id="KW-0663">Pyridoxal phosphate</keyword>
<dbReference type="PANTHER" id="PTHR43643:SF3">
    <property type="entry name" value="HISTIDINOL-PHOSPHATE AMINOTRANSFERASE"/>
    <property type="match status" value="1"/>
</dbReference>
<evidence type="ECO:0000256" key="1">
    <source>
        <dbReference type="ARBA" id="ARBA00001933"/>
    </source>
</evidence>
<reference evidence="9 10" key="1">
    <citation type="submission" date="2017-09" db="EMBL/GenBank/DDBJ databases">
        <title>Draft Genome Sequence of Corynebacterium accolens AH4003.</title>
        <authorList>
            <person name="Chen Y."/>
            <person name="Oosthuysen W.F."/>
            <person name="Kelley S."/>
            <person name="Horswill A."/>
        </authorList>
    </citation>
    <scope>NUCLEOTIDE SEQUENCE [LARGE SCALE GENOMIC DNA]</scope>
    <source>
        <strain evidence="9 10">AH4003</strain>
    </source>
</reference>
<dbReference type="InterPro" id="IPR050106">
    <property type="entry name" value="HistidinolP_aminotransfase"/>
</dbReference>
<dbReference type="InterPro" id="IPR004839">
    <property type="entry name" value="Aminotransferase_I/II_large"/>
</dbReference>
<dbReference type="InterPro" id="IPR001917">
    <property type="entry name" value="Aminotrans_II_pyridoxalP_BS"/>
</dbReference>
<dbReference type="PROSITE" id="PS00599">
    <property type="entry name" value="AA_TRANSFER_CLASS_2"/>
    <property type="match status" value="1"/>
</dbReference>
<feature type="region of interest" description="Disordered" evidence="7">
    <location>
        <begin position="1"/>
        <end position="35"/>
    </location>
</feature>
<feature type="coiled-coil region" evidence="6">
    <location>
        <begin position="249"/>
        <end position="279"/>
    </location>
</feature>
<comment type="similarity">
    <text evidence="5">Belongs to the class-II pyridoxal-phosphate-dependent aminotransferase family.</text>
</comment>
<dbReference type="SUPFAM" id="SSF53383">
    <property type="entry name" value="PLP-dependent transferases"/>
    <property type="match status" value="1"/>
</dbReference>
<sequence>MLRSDLNKFPDYKPGKSDGDKLKLSSNEIPNPPLPSVLEAMTRAAAETNRYQIDGCPELTTELSKYLGVPEDHLTIAAGASAIVQQAIGMSCHTGDEVIFPWRSFEAYPLYVRMAGAEPVMTPLTEDDRLGLDAVIEAITDKTRAIILCNPNNPTGTTITKGEFRDFMERVPKDIVVILDEAYWEYNDAEDTPDSAEEIFNYPNLVGARTFSKAFGLAGARVGYGIASPELIHGLKLMAMPLTVTYMAEKAAIAALNSAEELLARVEETKVQRERVAEAIGARPSKGNFVWIPRGDAEEVERKLSDEGVIIRRYLDEGVRVSITTEEETNIFLAAWERAGIRPYGE</sequence>
<dbReference type="CDD" id="cd00609">
    <property type="entry name" value="AAT_like"/>
    <property type="match status" value="1"/>
</dbReference>
<evidence type="ECO:0000259" key="8">
    <source>
        <dbReference type="Pfam" id="PF00155"/>
    </source>
</evidence>
<dbReference type="GO" id="GO:0030170">
    <property type="term" value="F:pyridoxal phosphate binding"/>
    <property type="evidence" value="ECO:0007669"/>
    <property type="project" value="InterPro"/>
</dbReference>
<evidence type="ECO:0000256" key="6">
    <source>
        <dbReference type="SAM" id="Coils"/>
    </source>
</evidence>
<keyword evidence="6" id="KW-0175">Coiled coil</keyword>
<dbReference type="InterPro" id="IPR015424">
    <property type="entry name" value="PyrdxlP-dep_Trfase"/>
</dbReference>
<dbReference type="GO" id="GO:0008483">
    <property type="term" value="F:transaminase activity"/>
    <property type="evidence" value="ECO:0007669"/>
    <property type="project" value="UniProtKB-KW"/>
</dbReference>
<keyword evidence="2 9" id="KW-0032">Aminotransferase</keyword>
<evidence type="ECO:0000256" key="4">
    <source>
        <dbReference type="ARBA" id="ARBA00022898"/>
    </source>
</evidence>
<dbReference type="AlphaFoldDB" id="A0A2A4AMP8"/>
<organism evidence="9 10">
    <name type="scientific">Corynebacterium accolens</name>
    <dbReference type="NCBI Taxonomy" id="38284"/>
    <lineage>
        <taxon>Bacteria</taxon>
        <taxon>Bacillati</taxon>
        <taxon>Actinomycetota</taxon>
        <taxon>Actinomycetes</taxon>
        <taxon>Mycobacteriales</taxon>
        <taxon>Corynebacteriaceae</taxon>
        <taxon>Corynebacterium</taxon>
    </lineage>
</organism>
<evidence type="ECO:0000256" key="5">
    <source>
        <dbReference type="RuleBase" id="RU003693"/>
    </source>
</evidence>
<gene>
    <name evidence="9" type="ORF">COM45_03315</name>
</gene>
<feature type="domain" description="Aminotransferase class I/classII large" evidence="8">
    <location>
        <begin position="20"/>
        <end position="333"/>
    </location>
</feature>
<dbReference type="Gene3D" id="3.40.640.10">
    <property type="entry name" value="Type I PLP-dependent aspartate aminotransferase-like (Major domain)"/>
    <property type="match status" value="1"/>
</dbReference>
<dbReference type="Proteomes" id="UP000218690">
    <property type="component" value="Unassembled WGS sequence"/>
</dbReference>
<protein>
    <submittedName>
        <fullName evidence="9">Aminotransferase</fullName>
    </submittedName>
</protein>
<proteinExistence type="inferred from homology"/>
<accession>A0A2A4AMP8</accession>
<dbReference type="Gene3D" id="3.90.1150.10">
    <property type="entry name" value="Aspartate Aminotransferase, domain 1"/>
    <property type="match status" value="1"/>
</dbReference>
<dbReference type="PANTHER" id="PTHR43643">
    <property type="entry name" value="HISTIDINOL-PHOSPHATE AMINOTRANSFERASE 2"/>
    <property type="match status" value="1"/>
</dbReference>
<name>A0A2A4AMP8_9CORY</name>
<dbReference type="InterPro" id="IPR015422">
    <property type="entry name" value="PyrdxlP-dep_Trfase_small"/>
</dbReference>
<evidence type="ECO:0000313" key="9">
    <source>
        <dbReference type="EMBL" id="PCC83398.1"/>
    </source>
</evidence>
<comment type="caution">
    <text evidence="9">The sequence shown here is derived from an EMBL/GenBank/DDBJ whole genome shotgun (WGS) entry which is preliminary data.</text>
</comment>
<dbReference type="InterPro" id="IPR024892">
    <property type="entry name" value="ArAT"/>
</dbReference>
<comment type="cofactor">
    <cofactor evidence="1 5">
        <name>pyridoxal 5'-phosphate</name>
        <dbReference type="ChEBI" id="CHEBI:597326"/>
    </cofactor>
</comment>
<dbReference type="Pfam" id="PF00155">
    <property type="entry name" value="Aminotran_1_2"/>
    <property type="match status" value="1"/>
</dbReference>
<feature type="compositionally biased region" description="Basic and acidic residues" evidence="7">
    <location>
        <begin position="1"/>
        <end position="23"/>
    </location>
</feature>
<evidence type="ECO:0000256" key="2">
    <source>
        <dbReference type="ARBA" id="ARBA00022576"/>
    </source>
</evidence>
<keyword evidence="3 9" id="KW-0808">Transferase</keyword>
<dbReference type="NCBIfam" id="NF002878">
    <property type="entry name" value="PRK03321.1"/>
    <property type="match status" value="1"/>
</dbReference>
<evidence type="ECO:0000256" key="7">
    <source>
        <dbReference type="SAM" id="MobiDB-lite"/>
    </source>
</evidence>
<evidence type="ECO:0000313" key="10">
    <source>
        <dbReference type="Proteomes" id="UP000218690"/>
    </source>
</evidence>